<dbReference type="InParanoid" id="A0A6J2VCB6"/>
<evidence type="ECO:0000256" key="2">
    <source>
        <dbReference type="SAM" id="MobiDB-lite"/>
    </source>
</evidence>
<sequence>MPAVAAKGKKANEKEQDATAADDHTEDESEDCLEDTPTEKAQDEEEGSAKASKPPKKKKVKRKNPFMPHVAVKGRTMQKKSENQGESNSTNPGESEGQKKSLMEQLNEFRFDRPEEDEEDPENLMEWWNTVEQWEDMPKDDDMTEKEEAKAFAVTAEKVQKGIRVFNKLFSERAEGLWQHVIDLHAIADGLDRFSKRTKIAQITGGSTSAVGGVATIAGLALAPVTMGTSLIVTAVGLGVATAGGLTSASAGISNTVNNSLDRKKVERIVEDYQEKMADLNKCMKFIKQGIENLRKFNLVKMKNHAYNRDFPGLNNIYEDGAMAGKAILINANEIMRVVQIANVAGSTAARAVQIASMATGVLTGLFVGMDIYFVAKDSRELKKGAKSEFAAKIREVAEQLHEGLVELNGIREELQCTSNPDNSSTNDPDNSFVSPAPEKSIEDIEKAKLADE</sequence>
<feature type="transmembrane region" description="Helical" evidence="3">
    <location>
        <begin position="355"/>
        <end position="376"/>
    </location>
</feature>
<keyword evidence="4" id="KW-1185">Reference proteome</keyword>
<dbReference type="PANTHER" id="PTHR14096:SF59">
    <property type="entry name" value="APOLIPOPROTEIN L, 1 ISOFORM X1"/>
    <property type="match status" value="1"/>
</dbReference>
<dbReference type="Proteomes" id="UP000504632">
    <property type="component" value="Chromosome 5"/>
</dbReference>
<comment type="similarity">
    <text evidence="1">Belongs to the apolipoprotein L family.</text>
</comment>
<feature type="compositionally biased region" description="Polar residues" evidence="2">
    <location>
        <begin position="84"/>
        <end position="93"/>
    </location>
</feature>
<keyword evidence="3" id="KW-0812">Transmembrane</keyword>
<dbReference type="PANTHER" id="PTHR14096">
    <property type="entry name" value="APOLIPOPROTEIN L"/>
    <property type="match status" value="1"/>
</dbReference>
<dbReference type="RefSeq" id="XP_030630485.1">
    <property type="nucleotide sequence ID" value="XM_030774625.1"/>
</dbReference>
<dbReference type="InterPro" id="IPR008405">
    <property type="entry name" value="ApoL"/>
</dbReference>
<dbReference type="GeneID" id="115812137"/>
<dbReference type="GO" id="GO:0042157">
    <property type="term" value="P:lipoprotein metabolic process"/>
    <property type="evidence" value="ECO:0007669"/>
    <property type="project" value="InterPro"/>
</dbReference>
<organism evidence="4 5">
    <name type="scientific">Chanos chanos</name>
    <name type="common">Milkfish</name>
    <name type="synonym">Mugil chanos</name>
    <dbReference type="NCBI Taxonomy" id="29144"/>
    <lineage>
        <taxon>Eukaryota</taxon>
        <taxon>Metazoa</taxon>
        <taxon>Chordata</taxon>
        <taxon>Craniata</taxon>
        <taxon>Vertebrata</taxon>
        <taxon>Euteleostomi</taxon>
        <taxon>Actinopterygii</taxon>
        <taxon>Neopterygii</taxon>
        <taxon>Teleostei</taxon>
        <taxon>Ostariophysi</taxon>
        <taxon>Gonorynchiformes</taxon>
        <taxon>Chanidae</taxon>
        <taxon>Chanos</taxon>
    </lineage>
</organism>
<dbReference type="CTD" id="8542"/>
<evidence type="ECO:0000313" key="5">
    <source>
        <dbReference type="RefSeq" id="XP_030630485.1"/>
    </source>
</evidence>
<gene>
    <name evidence="5" type="primary">apol1</name>
</gene>
<protein>
    <submittedName>
        <fullName evidence="5">Apolipoprotein L1</fullName>
    </submittedName>
</protein>
<keyword evidence="3" id="KW-0472">Membrane</keyword>
<feature type="region of interest" description="Disordered" evidence="2">
    <location>
        <begin position="416"/>
        <end position="453"/>
    </location>
</feature>
<feature type="compositionally biased region" description="Basic residues" evidence="2">
    <location>
        <begin position="53"/>
        <end position="64"/>
    </location>
</feature>
<evidence type="ECO:0000313" key="4">
    <source>
        <dbReference type="Proteomes" id="UP000504632"/>
    </source>
</evidence>
<feature type="region of interest" description="Disordered" evidence="2">
    <location>
        <begin position="1"/>
        <end position="100"/>
    </location>
</feature>
<feature type="compositionally biased region" description="Low complexity" evidence="2">
    <location>
        <begin position="418"/>
        <end position="432"/>
    </location>
</feature>
<reference evidence="5" key="1">
    <citation type="submission" date="2025-08" db="UniProtKB">
        <authorList>
            <consortium name="RefSeq"/>
        </authorList>
    </citation>
    <scope>IDENTIFICATION</scope>
</reference>
<dbReference type="GO" id="GO:0006869">
    <property type="term" value="P:lipid transport"/>
    <property type="evidence" value="ECO:0007669"/>
    <property type="project" value="InterPro"/>
</dbReference>
<proteinExistence type="inferred from homology"/>
<dbReference type="OrthoDB" id="6363454at2759"/>
<feature type="compositionally biased region" description="Basic and acidic residues" evidence="2">
    <location>
        <begin position="10"/>
        <end position="23"/>
    </location>
</feature>
<dbReference type="Pfam" id="PF05461">
    <property type="entry name" value="ApoL"/>
    <property type="match status" value="1"/>
</dbReference>
<dbReference type="GO" id="GO:0008289">
    <property type="term" value="F:lipid binding"/>
    <property type="evidence" value="ECO:0007669"/>
    <property type="project" value="InterPro"/>
</dbReference>
<name>A0A6J2VCB6_CHACN</name>
<dbReference type="GO" id="GO:0005576">
    <property type="term" value="C:extracellular region"/>
    <property type="evidence" value="ECO:0007669"/>
    <property type="project" value="InterPro"/>
</dbReference>
<dbReference type="AlphaFoldDB" id="A0A6J2VCB6"/>
<dbReference type="GO" id="GO:0016020">
    <property type="term" value="C:membrane"/>
    <property type="evidence" value="ECO:0007669"/>
    <property type="project" value="TreeGrafter"/>
</dbReference>
<keyword evidence="3" id="KW-1133">Transmembrane helix</keyword>
<feature type="compositionally biased region" description="Acidic residues" evidence="2">
    <location>
        <begin position="24"/>
        <end position="46"/>
    </location>
</feature>
<feature type="compositionally biased region" description="Basic and acidic residues" evidence="2">
    <location>
        <begin position="440"/>
        <end position="453"/>
    </location>
</feature>
<accession>A0A6J2VCB6</accession>
<evidence type="ECO:0000256" key="3">
    <source>
        <dbReference type="SAM" id="Phobius"/>
    </source>
</evidence>
<evidence type="ECO:0000256" key="1">
    <source>
        <dbReference type="ARBA" id="ARBA00010090"/>
    </source>
</evidence>